<proteinExistence type="inferred from homology"/>
<evidence type="ECO:0000259" key="14">
    <source>
        <dbReference type="PROSITE" id="PS51294"/>
    </source>
</evidence>
<feature type="domain" description="HTH myb-type" evidence="14">
    <location>
        <begin position="42"/>
        <end position="91"/>
    </location>
</feature>
<evidence type="ECO:0000256" key="3">
    <source>
        <dbReference type="ARBA" id="ARBA00022490"/>
    </source>
</evidence>
<dbReference type="InterPro" id="IPR040557">
    <property type="entry name" value="VIP1_N"/>
</dbReference>
<feature type="domain" description="Myb-like" evidence="13">
    <location>
        <begin position="88"/>
        <end position="128"/>
    </location>
</feature>
<comment type="subcellular location">
    <subcellularLocation>
        <location evidence="1 11">Cytoplasm</location>
        <location evidence="1 11">Cytosol</location>
    </subcellularLocation>
</comment>
<keyword evidence="8 11" id="KW-0067">ATP-binding</keyword>
<keyword evidence="4" id="KW-0597">Phosphoprotein</keyword>
<accession>A0A418BZL1</accession>
<comment type="catalytic activity">
    <reaction evidence="9">
        <text>5-diphospho-1D-myo-inositol 1,2,3,4,6-pentakisphosphate + ATP + H(+) = 1,5-bis(diphospho)-1D-myo-inositol 2,3,4,6-tetrakisphosphate + ADP</text>
        <dbReference type="Rhea" id="RHEA:10276"/>
        <dbReference type="ChEBI" id="CHEBI:15378"/>
        <dbReference type="ChEBI" id="CHEBI:30616"/>
        <dbReference type="ChEBI" id="CHEBI:58628"/>
        <dbReference type="ChEBI" id="CHEBI:77983"/>
        <dbReference type="ChEBI" id="CHEBI:456216"/>
        <dbReference type="EC" id="2.7.4.24"/>
    </reaction>
    <physiologicalReaction direction="left-to-right" evidence="9">
        <dbReference type="Rhea" id="RHEA:10277"/>
    </physiologicalReaction>
</comment>
<dbReference type="SMART" id="SM00717">
    <property type="entry name" value="SANT"/>
    <property type="match status" value="2"/>
</dbReference>
<evidence type="ECO:0000256" key="2">
    <source>
        <dbReference type="ARBA" id="ARBA00005609"/>
    </source>
</evidence>
<dbReference type="Pfam" id="PF00328">
    <property type="entry name" value="His_Phos_2"/>
    <property type="match status" value="2"/>
</dbReference>
<keyword evidence="7 11" id="KW-0418">Kinase</keyword>
<comment type="similarity">
    <text evidence="2 11">Belongs to the histidine acid phosphatase family. VIP1 subfamily.</text>
</comment>
<protein>
    <recommendedName>
        <fullName evidence="11">Inositol hexakisphosphate and diphosphoinositol-pentakisphosphate kinase</fullName>
        <ecNumber evidence="11">2.7.4.24</ecNumber>
    </recommendedName>
</protein>
<dbReference type="CDD" id="cd07061">
    <property type="entry name" value="HP_HAP_like"/>
    <property type="match status" value="1"/>
</dbReference>
<evidence type="ECO:0000256" key="4">
    <source>
        <dbReference type="ARBA" id="ARBA00022553"/>
    </source>
</evidence>
<dbReference type="SUPFAM" id="SSF53254">
    <property type="entry name" value="Phosphoglycerate mutase-like"/>
    <property type="match status" value="1"/>
</dbReference>
<feature type="region of interest" description="Disordered" evidence="12">
    <location>
        <begin position="242"/>
        <end position="262"/>
    </location>
</feature>
<dbReference type="Gene3D" id="3.40.50.11950">
    <property type="match status" value="1"/>
</dbReference>
<dbReference type="Pfam" id="PF08443">
    <property type="entry name" value="RimK"/>
    <property type="match status" value="1"/>
</dbReference>
<dbReference type="Gene3D" id="1.10.10.60">
    <property type="entry name" value="Homeodomain-like"/>
    <property type="match status" value="3"/>
</dbReference>
<evidence type="ECO:0000256" key="9">
    <source>
        <dbReference type="ARBA" id="ARBA00033696"/>
    </source>
</evidence>
<dbReference type="GO" id="GO:0032958">
    <property type="term" value="P:inositol phosphate biosynthetic process"/>
    <property type="evidence" value="ECO:0007669"/>
    <property type="project" value="TreeGrafter"/>
</dbReference>
<dbReference type="Pfam" id="PF13921">
    <property type="entry name" value="Myb_DNA-bind_6"/>
    <property type="match status" value="1"/>
</dbReference>
<dbReference type="GO" id="GO:0052723">
    <property type="term" value="F:inositol hexakisphosphate 1-kinase activity"/>
    <property type="evidence" value="ECO:0007669"/>
    <property type="project" value="RHEA"/>
</dbReference>
<dbReference type="Pfam" id="PF18086">
    <property type="entry name" value="PPIP5K2_N"/>
    <property type="match status" value="1"/>
</dbReference>
<evidence type="ECO:0000256" key="1">
    <source>
        <dbReference type="ARBA" id="ARBA00004514"/>
    </source>
</evidence>
<dbReference type="SUPFAM" id="SSF56059">
    <property type="entry name" value="Glutathione synthetase ATP-binding domain-like"/>
    <property type="match status" value="1"/>
</dbReference>
<keyword evidence="3 11" id="KW-0963">Cytoplasm</keyword>
<feature type="compositionally biased region" description="Basic and acidic residues" evidence="12">
    <location>
        <begin position="757"/>
        <end position="773"/>
    </location>
</feature>
<evidence type="ECO:0000256" key="11">
    <source>
        <dbReference type="RuleBase" id="RU365032"/>
    </source>
</evidence>
<evidence type="ECO:0000256" key="12">
    <source>
        <dbReference type="SAM" id="MobiDB-lite"/>
    </source>
</evidence>
<dbReference type="EC" id="2.7.4.24" evidence="11"/>
<keyword evidence="5 11" id="KW-0808">Transferase</keyword>
<evidence type="ECO:0000313" key="15">
    <source>
        <dbReference type="EMBL" id="RHY58330.1"/>
    </source>
</evidence>
<gene>
    <name evidence="15" type="ORF">DYB34_000357</name>
</gene>
<comment type="catalytic activity">
    <reaction evidence="10">
        <text>1D-myo-inositol hexakisphosphate + ATP = 1-diphospho-1D-myo-inositol 2,3,4,5,6-pentakisphosphate + ADP</text>
        <dbReference type="Rhea" id="RHEA:37459"/>
        <dbReference type="ChEBI" id="CHEBI:30616"/>
        <dbReference type="ChEBI" id="CHEBI:58130"/>
        <dbReference type="ChEBI" id="CHEBI:74946"/>
        <dbReference type="ChEBI" id="CHEBI:456216"/>
        <dbReference type="EC" id="2.7.4.24"/>
    </reaction>
    <physiologicalReaction direction="left-to-right" evidence="10">
        <dbReference type="Rhea" id="RHEA:37460"/>
    </physiologicalReaction>
</comment>
<feature type="region of interest" description="Disordered" evidence="12">
    <location>
        <begin position="1126"/>
        <end position="1170"/>
    </location>
</feature>
<dbReference type="Gene3D" id="3.30.470.20">
    <property type="entry name" value="ATP-grasp fold, B domain"/>
    <property type="match status" value="1"/>
</dbReference>
<comment type="caution">
    <text evidence="15">The sequence shown here is derived from an EMBL/GenBank/DDBJ whole genome shotgun (WGS) entry which is preliminary data.</text>
</comment>
<evidence type="ECO:0000256" key="7">
    <source>
        <dbReference type="ARBA" id="ARBA00022777"/>
    </source>
</evidence>
<dbReference type="InterPro" id="IPR013651">
    <property type="entry name" value="ATP-grasp_RimK-type"/>
</dbReference>
<reference evidence="15 16" key="1">
    <citation type="submission" date="2018-08" db="EMBL/GenBank/DDBJ databases">
        <title>Aphanomyces genome sequencing and annotation.</title>
        <authorList>
            <person name="Minardi D."/>
            <person name="Oidtmann B."/>
            <person name="Van Der Giezen M."/>
            <person name="Studholme D.J."/>
        </authorList>
    </citation>
    <scope>NUCLEOTIDE SEQUENCE [LARGE SCALE GENOMIC DNA]</scope>
    <source>
        <strain evidence="15 16">Si</strain>
    </source>
</reference>
<evidence type="ECO:0000256" key="8">
    <source>
        <dbReference type="ARBA" id="ARBA00022840"/>
    </source>
</evidence>
<dbReference type="PANTHER" id="PTHR12750">
    <property type="entry name" value="DIPHOSPHOINOSITOL PENTAKISPHOSPHATE KINASE"/>
    <property type="match status" value="1"/>
</dbReference>
<evidence type="ECO:0000259" key="13">
    <source>
        <dbReference type="PROSITE" id="PS50090"/>
    </source>
</evidence>
<dbReference type="FunFam" id="3.30.470.20:FF:000036">
    <property type="entry name" value="Inositol hexakisphosphate and diphosphoinositol-pentakisphosphate kinase"/>
    <property type="match status" value="1"/>
</dbReference>
<dbReference type="Gene3D" id="3.40.50.1240">
    <property type="entry name" value="Phosphoglycerate mutase-like"/>
    <property type="match status" value="1"/>
</dbReference>
<dbReference type="SUPFAM" id="SSF46689">
    <property type="entry name" value="Homeodomain-like"/>
    <property type="match status" value="1"/>
</dbReference>
<evidence type="ECO:0000256" key="10">
    <source>
        <dbReference type="ARBA" id="ARBA00034629"/>
    </source>
</evidence>
<dbReference type="InterPro" id="IPR033379">
    <property type="entry name" value="Acid_Pase_AS"/>
</dbReference>
<dbReference type="Proteomes" id="UP000283543">
    <property type="component" value="Unassembled WGS sequence"/>
</dbReference>
<evidence type="ECO:0000313" key="16">
    <source>
        <dbReference type="Proteomes" id="UP000283543"/>
    </source>
</evidence>
<dbReference type="InterPro" id="IPR001005">
    <property type="entry name" value="SANT/Myb"/>
</dbReference>
<dbReference type="InterPro" id="IPR000560">
    <property type="entry name" value="His_Pase_clade-2"/>
</dbReference>
<dbReference type="InterPro" id="IPR037446">
    <property type="entry name" value="His_Pase_VIP1"/>
</dbReference>
<evidence type="ECO:0000256" key="5">
    <source>
        <dbReference type="ARBA" id="ARBA00022679"/>
    </source>
</evidence>
<dbReference type="PROSITE" id="PS50090">
    <property type="entry name" value="MYB_LIKE"/>
    <property type="match status" value="2"/>
</dbReference>
<dbReference type="InterPro" id="IPR017930">
    <property type="entry name" value="Myb_dom"/>
</dbReference>
<dbReference type="PANTHER" id="PTHR12750:SF9">
    <property type="entry name" value="INOSITOL HEXAKISPHOSPHATE AND DIPHOSPHOINOSITOL-PENTAKISPHOSPHATE KINASE"/>
    <property type="match status" value="1"/>
</dbReference>
<dbReference type="VEuPathDB" id="FungiDB:H257_06782"/>
<name>A0A418BZL1_APHAT</name>
<dbReference type="PROSITE" id="PS51294">
    <property type="entry name" value="HTH_MYB"/>
    <property type="match status" value="2"/>
</dbReference>
<dbReference type="VEuPathDB" id="FungiDB:H257_06780"/>
<dbReference type="PROSITE" id="PS00616">
    <property type="entry name" value="HIS_ACID_PHOSPHAT_1"/>
    <property type="match status" value="1"/>
</dbReference>
<dbReference type="InterPro" id="IPR009057">
    <property type="entry name" value="Homeodomain-like_sf"/>
</dbReference>
<sequence length="1426" mass="161327">MHTVRLGSTQMATQQNGTSFDLLQPTKRRFSEPAEAVVGTAGKWTLAEDTALRAAVEQNGNENWKAIADLVPGRNHSQCLQRWNKVLKPGLIKGTWSQDEDALLRQQIQIHGDQESWVKVAEGVPGRTQFSPAELALLEFVYNKIGNRWTLVAKLLPVQTNSDSGRVMTWHVQGRAEDDIKKKWRQLHPKQEKKRAGRLPKLDITELMDSIKVEISLGRLPRMDWIYTLHLDNNFSLDDDDDKESLYSDTSSSTHGADAPFRPPFLSKKKKLEWGQMSLEILTQLVLTASFRQLNLDDMDETTNFNTHSNWIMNMEDDPVVARVLNSLRLLREASIQSNTFNHFGMGAQIAREDRRESVDGSQVSAGEPRGNGLFSFTGNLNAETSSTQGSRFVIGVCAMDKKANSKPMTEILSRLPRHTFSIVLFGDDMILNHPVEDWPLCDALIAFFSTGFPLEKVRQRSSRVCPGFNGAVGTIQAMEYVELRQPIVVNDLSKQNLLMDRRDVYRVLKDHDIPTPRHIFVNRDRYDGDNDGHGLDEANFIESDDYVELNGVRIHKPFVEKPVNGENHNIYIYYPTNAGGGCKHLFRKIGNRSSEFHPNVINVRREPGQSYIYEEFISTQGTDVKVYTVGPNYAHAEARKSPVLDGKVMRDAVGKEIRYPVILSTHEKEIAYKVCRAFGQTVCGFDILRVGNESYVCDVNGWSFVKNSPKYYDDCSVLLRQFLERALAGFADPYESMHSPTDRLLGNSSSMSLLDMGERSGADHGEDGRSSEMHSPGFHDPLDNEGQEEELRCVLAVIRHGDRTPKQKMKMLVTHRRFLAFYEDRVGQGKKKDLKIKTIKDLEELLAVSKQMIDQPAHSDELEKDQFKGICTLRDVLERWQLCGINRKVQMKPRAWTHDDQMTQLLVIVKWGGDLTHSGIQQAESLGQHFRQIMYPGGDGGLLRLHSTYRHDLKIYTSDEGRVQKTAASFAKGLLELEGDIVPILVSLVLKSKDADSMLDQSGSSAQEMILQVKERLHNILHRGDDCGLLRTNSSSRLVRSVAAALDVVEQPMKKMERMHKLLNSLKEQLTTFLDNDATEKAENAITATAFEREQLAWAYKPPSLERQGSETSVVSCLEPVADATEHRSTVSSAGARPKKPAEHMANKTHTRSSMGPSSKKKKEPCGRETLEMMRERWAKLYRDFYSKKHNTYDLSKIPDIHDCIRYDAMHNAHLYLSGIRELLDISASLAHALVPQEYGIDVHEKLHIGTNMCRSLLKKVRDDLDLARGFNITHRLNPTFATTDHLIKSAHRSVRTRLYFTSESHLHTLLNVLRHSVTGQDENAPVSREAVKFIEDIPELCYMTHIVVRVFERGGYHSLDPHRFRVELSLSPGATGDPLTEFSPKEPLTVAPLKVISREGLTCQEFQDYICSVIAFGNSKPQPE</sequence>
<dbReference type="EMBL" id="QUTB01004995">
    <property type="protein sequence ID" value="RHY58330.1"/>
    <property type="molecule type" value="Genomic_DNA"/>
</dbReference>
<dbReference type="GO" id="GO:0006020">
    <property type="term" value="P:inositol metabolic process"/>
    <property type="evidence" value="ECO:0007669"/>
    <property type="project" value="TreeGrafter"/>
</dbReference>
<feature type="domain" description="Myb-like" evidence="13">
    <location>
        <begin position="42"/>
        <end position="87"/>
    </location>
</feature>
<dbReference type="GO" id="GO:0033857">
    <property type="term" value="F:5-diphosphoinositol pentakisphosphate 1-kinase activity"/>
    <property type="evidence" value="ECO:0007669"/>
    <property type="project" value="TreeGrafter"/>
</dbReference>
<feature type="region of interest" description="Disordered" evidence="12">
    <location>
        <begin position="756"/>
        <end position="785"/>
    </location>
</feature>
<keyword evidence="6 11" id="KW-0547">Nucleotide-binding</keyword>
<comment type="function">
    <text evidence="11">Bifunctional inositol kinase that acts in concert with the IP6K kinases to synthesize the diphosphate group-containing inositol pyrophosphates diphosphoinositol pentakisphosphate, PP-InsP5, and bis-diphosphoinositol tetrakisphosphate, (PP)2-InsP4. PP-InsP5 and (PP)2-InsP4, also respectively called InsP7 and InsP8, may regulate a variety of cellular processes, including apoptosis, vesicle trafficking, cytoskeletal dynamics, and exocytosis. Phosphorylates inositol hexakisphosphate (InsP6).</text>
</comment>
<evidence type="ECO:0000256" key="6">
    <source>
        <dbReference type="ARBA" id="ARBA00022741"/>
    </source>
</evidence>
<dbReference type="InterPro" id="IPR029033">
    <property type="entry name" value="His_PPase_superfam"/>
</dbReference>
<organism evidence="15 16">
    <name type="scientific">Aphanomyces astaci</name>
    <name type="common">Crayfish plague agent</name>
    <dbReference type="NCBI Taxonomy" id="112090"/>
    <lineage>
        <taxon>Eukaryota</taxon>
        <taxon>Sar</taxon>
        <taxon>Stramenopiles</taxon>
        <taxon>Oomycota</taxon>
        <taxon>Saprolegniomycetes</taxon>
        <taxon>Saprolegniales</taxon>
        <taxon>Verrucalvaceae</taxon>
        <taxon>Aphanomyces</taxon>
    </lineage>
</organism>
<dbReference type="GO" id="GO:0005829">
    <property type="term" value="C:cytosol"/>
    <property type="evidence" value="ECO:0007669"/>
    <property type="project" value="UniProtKB-SubCell"/>
</dbReference>
<feature type="domain" description="HTH myb-type" evidence="14">
    <location>
        <begin position="93"/>
        <end position="128"/>
    </location>
</feature>
<dbReference type="GO" id="GO:0005524">
    <property type="term" value="F:ATP binding"/>
    <property type="evidence" value="ECO:0007669"/>
    <property type="project" value="UniProtKB-KW"/>
</dbReference>
<dbReference type="CDD" id="cd00167">
    <property type="entry name" value="SANT"/>
    <property type="match status" value="2"/>
</dbReference>